<dbReference type="STRING" id="337451.A0A443PRN9"/>
<feature type="active site" description="Proton acceptor" evidence="8">
    <location>
        <position position="61"/>
    </location>
</feature>
<feature type="signal peptide" evidence="13">
    <location>
        <begin position="1"/>
        <end position="20"/>
    </location>
</feature>
<keyword evidence="16" id="KW-1185">Reference proteome</keyword>
<keyword evidence="5 9" id="KW-0479">Metal-binding</keyword>
<evidence type="ECO:0000256" key="9">
    <source>
        <dbReference type="PIRSR" id="PIRSR600823-3"/>
    </source>
</evidence>
<comment type="caution">
    <text evidence="15">The sequence shown here is derived from an EMBL/GenBank/DDBJ whole genome shotgun (WGS) entry which is preliminary data.</text>
</comment>
<dbReference type="Pfam" id="PF00141">
    <property type="entry name" value="peroxidase"/>
    <property type="match status" value="1"/>
</dbReference>
<evidence type="ECO:0000256" key="3">
    <source>
        <dbReference type="ARBA" id="ARBA00022559"/>
    </source>
</evidence>
<comment type="similarity">
    <text evidence="12">Belongs to the peroxidase family.</text>
</comment>
<feature type="domain" description="Plant heme peroxidase family profile" evidence="14">
    <location>
        <begin position="20"/>
        <end position="116"/>
    </location>
</feature>
<evidence type="ECO:0000259" key="14">
    <source>
        <dbReference type="PROSITE" id="PS50873"/>
    </source>
</evidence>
<protein>
    <submittedName>
        <fullName evidence="15">Peroxidase 57</fullName>
    </submittedName>
</protein>
<dbReference type="PRINTS" id="PR00458">
    <property type="entry name" value="PEROXIDASE"/>
</dbReference>
<evidence type="ECO:0000256" key="4">
    <source>
        <dbReference type="ARBA" id="ARBA00022617"/>
    </source>
</evidence>
<evidence type="ECO:0000256" key="12">
    <source>
        <dbReference type="RuleBase" id="RU004241"/>
    </source>
</evidence>
<sequence length="116" mass="12729">MSAFIRALLSLALLLNPSFTLEVNFYRHSCPQAEYAVKGTVKQHFQRDPSVPAGLLRLHFHDCIIRVRSELERRCLGIVSCADILALAARDGVALAGGDDYALPTGRRDGFVSSIT</sequence>
<feature type="site" description="Transition state stabilizer" evidence="10">
    <location>
        <position position="57"/>
    </location>
</feature>
<accession>A0A443PRN9</accession>
<dbReference type="EMBL" id="QPKB01000010">
    <property type="protein sequence ID" value="RWR93451.1"/>
    <property type="molecule type" value="Genomic_DNA"/>
</dbReference>
<evidence type="ECO:0000256" key="11">
    <source>
        <dbReference type="PIRSR" id="PIRSR600823-5"/>
    </source>
</evidence>
<feature type="chain" id="PRO_5019196847" evidence="13">
    <location>
        <begin position="21"/>
        <end position="116"/>
    </location>
</feature>
<comment type="cofactor">
    <cofactor evidence="9">
        <name>Ca(2+)</name>
        <dbReference type="ChEBI" id="CHEBI:29108"/>
    </cofactor>
    <text evidence="9">Binds 2 calcium ions per subunit.</text>
</comment>
<evidence type="ECO:0000256" key="1">
    <source>
        <dbReference type="ARBA" id="ARBA00000189"/>
    </source>
</evidence>
<keyword evidence="6" id="KW-0560">Oxidoreductase</keyword>
<dbReference type="PROSITE" id="PS50873">
    <property type="entry name" value="PEROXIDASE_4"/>
    <property type="match status" value="1"/>
</dbReference>
<evidence type="ECO:0000256" key="5">
    <source>
        <dbReference type="ARBA" id="ARBA00022723"/>
    </source>
</evidence>
<dbReference type="GO" id="GO:0020037">
    <property type="term" value="F:heme binding"/>
    <property type="evidence" value="ECO:0007669"/>
    <property type="project" value="InterPro"/>
</dbReference>
<keyword evidence="3 15" id="KW-0575">Peroxidase</keyword>
<evidence type="ECO:0000313" key="15">
    <source>
        <dbReference type="EMBL" id="RWR93451.1"/>
    </source>
</evidence>
<dbReference type="GO" id="GO:0046872">
    <property type="term" value="F:metal ion binding"/>
    <property type="evidence" value="ECO:0007669"/>
    <property type="project" value="UniProtKB-KW"/>
</dbReference>
<dbReference type="Proteomes" id="UP000283530">
    <property type="component" value="Unassembled WGS sequence"/>
</dbReference>
<evidence type="ECO:0000256" key="6">
    <source>
        <dbReference type="ARBA" id="ARBA00023002"/>
    </source>
</evidence>
<dbReference type="Gene3D" id="1.10.520.10">
    <property type="match status" value="2"/>
</dbReference>
<dbReference type="InterPro" id="IPR002016">
    <property type="entry name" value="Haem_peroxidase"/>
</dbReference>
<comment type="catalytic activity">
    <reaction evidence="1">
        <text>2 a phenolic donor + H2O2 = 2 a phenolic radical donor + 2 H2O</text>
        <dbReference type="Rhea" id="RHEA:56136"/>
        <dbReference type="ChEBI" id="CHEBI:15377"/>
        <dbReference type="ChEBI" id="CHEBI:16240"/>
        <dbReference type="ChEBI" id="CHEBI:139520"/>
        <dbReference type="ChEBI" id="CHEBI:139521"/>
        <dbReference type="EC" id="1.11.1.7"/>
    </reaction>
</comment>
<feature type="binding site" evidence="9">
    <location>
        <position position="62"/>
    </location>
    <ligand>
        <name>Ca(2+)</name>
        <dbReference type="ChEBI" id="CHEBI:29108"/>
        <label>1</label>
    </ligand>
</feature>
<dbReference type="InterPro" id="IPR010255">
    <property type="entry name" value="Haem_peroxidase_sf"/>
</dbReference>
<evidence type="ECO:0000256" key="7">
    <source>
        <dbReference type="ARBA" id="ARBA00023004"/>
    </source>
</evidence>
<feature type="disulfide bond" evidence="11">
    <location>
        <begin position="30"/>
        <end position="75"/>
    </location>
</feature>
<dbReference type="InterPro" id="IPR000823">
    <property type="entry name" value="Peroxidase_pln"/>
</dbReference>
<proteinExistence type="inferred from homology"/>
<evidence type="ECO:0000256" key="13">
    <source>
        <dbReference type="SAM" id="SignalP"/>
    </source>
</evidence>
<dbReference type="PANTHER" id="PTHR31235">
    <property type="entry name" value="PEROXIDASE 25-RELATED"/>
    <property type="match status" value="1"/>
</dbReference>
<dbReference type="AlphaFoldDB" id="A0A443PRN9"/>
<dbReference type="OrthoDB" id="2113341at2759"/>
<gene>
    <name evidence="15" type="ORF">CKAN_02270100</name>
</gene>
<reference evidence="15 16" key="1">
    <citation type="journal article" date="2019" name="Nat. Plants">
        <title>Stout camphor tree genome fills gaps in understanding of flowering plant genome evolution.</title>
        <authorList>
            <person name="Chaw S.M."/>
            <person name="Liu Y.C."/>
            <person name="Wu Y.W."/>
            <person name="Wang H.Y."/>
            <person name="Lin C.I."/>
            <person name="Wu C.S."/>
            <person name="Ke H.M."/>
            <person name="Chang L.Y."/>
            <person name="Hsu C.Y."/>
            <person name="Yang H.T."/>
            <person name="Sudianto E."/>
            <person name="Hsu M.H."/>
            <person name="Wu K.P."/>
            <person name="Wang L.N."/>
            <person name="Leebens-Mack J.H."/>
            <person name="Tsai I.J."/>
        </authorList>
    </citation>
    <scope>NUCLEOTIDE SEQUENCE [LARGE SCALE GENOMIC DNA]</scope>
    <source>
        <strain evidence="16">cv. Chaw 1501</strain>
        <tissue evidence="15">Young leaves</tissue>
    </source>
</reference>
<dbReference type="GO" id="GO:0006979">
    <property type="term" value="P:response to oxidative stress"/>
    <property type="evidence" value="ECO:0007669"/>
    <property type="project" value="InterPro"/>
</dbReference>
<evidence type="ECO:0000256" key="8">
    <source>
        <dbReference type="PIRSR" id="PIRSR600823-1"/>
    </source>
</evidence>
<evidence type="ECO:0000256" key="10">
    <source>
        <dbReference type="PIRSR" id="PIRSR600823-4"/>
    </source>
</evidence>
<keyword evidence="11" id="KW-1015">Disulfide bond</keyword>
<dbReference type="SUPFAM" id="SSF48113">
    <property type="entry name" value="Heme-dependent peroxidases"/>
    <property type="match status" value="1"/>
</dbReference>
<evidence type="ECO:0000313" key="16">
    <source>
        <dbReference type="Proteomes" id="UP000283530"/>
    </source>
</evidence>
<keyword evidence="9" id="KW-0106">Calcium</keyword>
<name>A0A443PRN9_9MAGN</name>
<dbReference type="GO" id="GO:0140825">
    <property type="term" value="F:lactoperoxidase activity"/>
    <property type="evidence" value="ECO:0007669"/>
    <property type="project" value="UniProtKB-EC"/>
</dbReference>
<keyword evidence="7" id="KW-0408">Iron</keyword>
<evidence type="ECO:0000256" key="2">
    <source>
        <dbReference type="ARBA" id="ARBA00001970"/>
    </source>
</evidence>
<organism evidence="15 16">
    <name type="scientific">Cinnamomum micranthum f. kanehirae</name>
    <dbReference type="NCBI Taxonomy" id="337451"/>
    <lineage>
        <taxon>Eukaryota</taxon>
        <taxon>Viridiplantae</taxon>
        <taxon>Streptophyta</taxon>
        <taxon>Embryophyta</taxon>
        <taxon>Tracheophyta</taxon>
        <taxon>Spermatophyta</taxon>
        <taxon>Magnoliopsida</taxon>
        <taxon>Magnoliidae</taxon>
        <taxon>Laurales</taxon>
        <taxon>Lauraceae</taxon>
        <taxon>Cinnamomum</taxon>
    </lineage>
</organism>
<keyword evidence="13" id="KW-0732">Signal</keyword>
<comment type="cofactor">
    <cofactor evidence="2">
        <name>heme b</name>
        <dbReference type="ChEBI" id="CHEBI:60344"/>
    </cofactor>
</comment>
<keyword evidence="4" id="KW-0349">Heme</keyword>